<evidence type="ECO:0000313" key="1">
    <source>
        <dbReference type="Proteomes" id="UP000887566"/>
    </source>
</evidence>
<keyword evidence="1" id="KW-1185">Reference proteome</keyword>
<evidence type="ECO:0000313" key="2">
    <source>
        <dbReference type="WBParaSite" id="PSAMB.scaffold342size55818.g5023.t1"/>
    </source>
</evidence>
<reference evidence="2" key="1">
    <citation type="submission" date="2022-11" db="UniProtKB">
        <authorList>
            <consortium name="WormBaseParasite"/>
        </authorList>
    </citation>
    <scope>IDENTIFICATION</scope>
</reference>
<sequence length="166" mass="18841">MQMLLDIRHVWTTSVTLPLMIGVCDARNVTERASVLVRTNTWNYFVDIGKYYGLFGGALLSLLALAYCCPTCECCIGWKSLYRAGRRWLLRRPERRRKYPGGFSQKSTSSVERIVSWSLPTSGIDAESPAGVSFVPLTAVTDRRGDNQRNPIYFQYVTQFIDDEPS</sequence>
<dbReference type="AlphaFoldDB" id="A0A914W8S5"/>
<proteinExistence type="predicted"/>
<dbReference type="Proteomes" id="UP000887566">
    <property type="component" value="Unplaced"/>
</dbReference>
<accession>A0A914W8S5</accession>
<name>A0A914W8S5_9BILA</name>
<protein>
    <submittedName>
        <fullName evidence="2">Uncharacterized protein</fullName>
    </submittedName>
</protein>
<dbReference type="WBParaSite" id="PSAMB.scaffold342size55818.g5023.t1">
    <property type="protein sequence ID" value="PSAMB.scaffold342size55818.g5023.t1"/>
    <property type="gene ID" value="PSAMB.scaffold342size55818.g5023"/>
</dbReference>
<organism evidence="1 2">
    <name type="scientific">Plectus sambesii</name>
    <dbReference type="NCBI Taxonomy" id="2011161"/>
    <lineage>
        <taxon>Eukaryota</taxon>
        <taxon>Metazoa</taxon>
        <taxon>Ecdysozoa</taxon>
        <taxon>Nematoda</taxon>
        <taxon>Chromadorea</taxon>
        <taxon>Plectida</taxon>
        <taxon>Plectina</taxon>
        <taxon>Plectoidea</taxon>
        <taxon>Plectidae</taxon>
        <taxon>Plectus</taxon>
    </lineage>
</organism>